<evidence type="ECO:0000256" key="3">
    <source>
        <dbReference type="ARBA" id="ARBA00022692"/>
    </source>
</evidence>
<protein>
    <submittedName>
        <fullName evidence="9">Major facilitator superfamily MFS_1</fullName>
    </submittedName>
</protein>
<name>A1T6H1_MYCVP</name>
<reference evidence="9" key="1">
    <citation type="submission" date="2006-12" db="EMBL/GenBank/DDBJ databases">
        <title>Complete sequence of Mycobacterium vanbaalenii PYR-1.</title>
        <authorList>
            <consortium name="US DOE Joint Genome Institute"/>
            <person name="Copeland A."/>
            <person name="Lucas S."/>
            <person name="Lapidus A."/>
            <person name="Barry K."/>
            <person name="Detter J.C."/>
            <person name="Glavina del Rio T."/>
            <person name="Hammon N."/>
            <person name="Israni S."/>
            <person name="Dalin E."/>
            <person name="Tice H."/>
            <person name="Pitluck S."/>
            <person name="Singan V."/>
            <person name="Schmutz J."/>
            <person name="Larimer F."/>
            <person name="Land M."/>
            <person name="Hauser L."/>
            <person name="Kyrpides N."/>
            <person name="Anderson I.J."/>
            <person name="Miller C."/>
            <person name="Richardson P."/>
        </authorList>
    </citation>
    <scope>NUCLEOTIDE SEQUENCE [LARGE SCALE GENOMIC DNA]</scope>
    <source>
        <strain evidence="9">PYR-1</strain>
    </source>
</reference>
<dbReference type="GO" id="GO:0005886">
    <property type="term" value="C:plasma membrane"/>
    <property type="evidence" value="ECO:0007669"/>
    <property type="project" value="UniProtKB-SubCell"/>
</dbReference>
<dbReference type="GO" id="GO:0022857">
    <property type="term" value="F:transmembrane transporter activity"/>
    <property type="evidence" value="ECO:0007669"/>
    <property type="project" value="InterPro"/>
</dbReference>
<dbReference type="InterPro" id="IPR005828">
    <property type="entry name" value="MFS_sugar_transport-like"/>
</dbReference>
<dbReference type="KEGG" id="mva:Mvan_1951"/>
<evidence type="ECO:0000313" key="10">
    <source>
        <dbReference type="Proteomes" id="UP000009159"/>
    </source>
</evidence>
<dbReference type="eggNOG" id="COG2814">
    <property type="taxonomic scope" value="Bacteria"/>
</dbReference>
<dbReference type="AlphaFoldDB" id="A1T6H1"/>
<dbReference type="CDD" id="cd17325">
    <property type="entry name" value="MFS_MdtG_SLC18_like"/>
    <property type="match status" value="1"/>
</dbReference>
<feature type="transmembrane region" description="Helical" evidence="7">
    <location>
        <begin position="163"/>
        <end position="187"/>
    </location>
</feature>
<dbReference type="InterPro" id="IPR036259">
    <property type="entry name" value="MFS_trans_sf"/>
</dbReference>
<dbReference type="InterPro" id="IPR001958">
    <property type="entry name" value="Tet-R_TetA/multi-R_MdtG-like"/>
</dbReference>
<evidence type="ECO:0000256" key="1">
    <source>
        <dbReference type="ARBA" id="ARBA00004651"/>
    </source>
</evidence>
<keyword evidence="2" id="KW-0813">Transport</keyword>
<dbReference type="PROSITE" id="PS50850">
    <property type="entry name" value="MFS"/>
    <property type="match status" value="1"/>
</dbReference>
<organism evidence="9 10">
    <name type="scientific">Mycolicibacterium vanbaalenii (strain DSM 7251 / JCM 13017 / BCRC 16820 / KCTC 9966 / NRRL B-24157 / PYR-1)</name>
    <name type="common">Mycobacterium vanbaalenii</name>
    <dbReference type="NCBI Taxonomy" id="350058"/>
    <lineage>
        <taxon>Bacteria</taxon>
        <taxon>Bacillati</taxon>
        <taxon>Actinomycetota</taxon>
        <taxon>Actinomycetes</taxon>
        <taxon>Mycobacteriales</taxon>
        <taxon>Mycobacteriaceae</taxon>
        <taxon>Mycolicibacterium</taxon>
    </lineage>
</organism>
<evidence type="ECO:0000256" key="5">
    <source>
        <dbReference type="ARBA" id="ARBA00023136"/>
    </source>
</evidence>
<dbReference type="PANTHER" id="PTHR23506:SF23">
    <property type="entry name" value="GH10249P"/>
    <property type="match status" value="1"/>
</dbReference>
<evidence type="ECO:0000256" key="7">
    <source>
        <dbReference type="SAM" id="Phobius"/>
    </source>
</evidence>
<dbReference type="EMBL" id="CP000511">
    <property type="protein sequence ID" value="ABM12771.1"/>
    <property type="molecule type" value="Genomic_DNA"/>
</dbReference>
<feature type="transmembrane region" description="Helical" evidence="7">
    <location>
        <begin position="306"/>
        <end position="323"/>
    </location>
</feature>
<comment type="subcellular location">
    <subcellularLocation>
        <location evidence="1">Cell membrane</location>
        <topology evidence="1">Multi-pass membrane protein</topology>
    </subcellularLocation>
</comment>
<dbReference type="InterPro" id="IPR011701">
    <property type="entry name" value="MFS"/>
</dbReference>
<dbReference type="InterPro" id="IPR020846">
    <property type="entry name" value="MFS_dom"/>
</dbReference>
<feature type="transmembrane region" description="Helical" evidence="7">
    <location>
        <begin position="272"/>
        <end position="294"/>
    </location>
</feature>
<gene>
    <name evidence="9" type="ordered locus">Mvan_1951</name>
</gene>
<feature type="domain" description="Major facilitator superfamily (MFS) profile" evidence="8">
    <location>
        <begin position="38"/>
        <end position="418"/>
    </location>
</feature>
<proteinExistence type="predicted"/>
<dbReference type="Proteomes" id="UP000009159">
    <property type="component" value="Chromosome"/>
</dbReference>
<dbReference type="Gene3D" id="1.20.1720.10">
    <property type="entry name" value="Multidrug resistance protein D"/>
    <property type="match status" value="1"/>
</dbReference>
<keyword evidence="5 7" id="KW-0472">Membrane</keyword>
<dbReference type="Gene3D" id="1.20.1250.20">
    <property type="entry name" value="MFS general substrate transporter like domains"/>
    <property type="match status" value="1"/>
</dbReference>
<dbReference type="HOGENOM" id="CLU_001265_10_14_11"/>
<feature type="transmembrane region" description="Helical" evidence="7">
    <location>
        <begin position="393"/>
        <end position="414"/>
    </location>
</feature>
<evidence type="ECO:0000259" key="8">
    <source>
        <dbReference type="PROSITE" id="PS50850"/>
    </source>
</evidence>
<feature type="transmembrane region" description="Helical" evidence="7">
    <location>
        <begin position="129"/>
        <end position="151"/>
    </location>
</feature>
<feature type="transmembrane region" description="Helical" evidence="7">
    <location>
        <begin position="241"/>
        <end position="266"/>
    </location>
</feature>
<feature type="transmembrane region" description="Helical" evidence="7">
    <location>
        <begin position="329"/>
        <end position="345"/>
    </location>
</feature>
<dbReference type="InterPro" id="IPR050930">
    <property type="entry name" value="MFS_Vesicular_Transporter"/>
</dbReference>
<dbReference type="STRING" id="350058.Mvan_1951"/>
<dbReference type="PRINTS" id="PR01035">
    <property type="entry name" value="TCRTETA"/>
</dbReference>
<evidence type="ECO:0000256" key="6">
    <source>
        <dbReference type="SAM" id="MobiDB-lite"/>
    </source>
</evidence>
<feature type="transmembrane region" description="Helical" evidence="7">
    <location>
        <begin position="39"/>
        <end position="60"/>
    </location>
</feature>
<evidence type="ECO:0000256" key="4">
    <source>
        <dbReference type="ARBA" id="ARBA00022989"/>
    </source>
</evidence>
<dbReference type="SUPFAM" id="SSF103473">
    <property type="entry name" value="MFS general substrate transporter"/>
    <property type="match status" value="1"/>
</dbReference>
<keyword evidence="4 7" id="KW-1133">Transmembrane helix</keyword>
<evidence type="ECO:0000256" key="2">
    <source>
        <dbReference type="ARBA" id="ARBA00022448"/>
    </source>
</evidence>
<feature type="transmembrane region" description="Helical" evidence="7">
    <location>
        <begin position="193"/>
        <end position="211"/>
    </location>
</feature>
<feature type="region of interest" description="Disordered" evidence="6">
    <location>
        <begin position="421"/>
        <end position="440"/>
    </location>
</feature>
<keyword evidence="10" id="KW-1185">Reference proteome</keyword>
<sequence>MTSHTEGECPGADARSNSGTADAKSSSQSATKQPLPREVWVLVAANFVVALGYGVVAPVLPQYARHFGVSISAATFVITAFAVMRLVGAPPAGMLVQRLGERRVYISGLIIVALSTAACAFAETYWQLLLFRSLGGIGSAMFTVSSLGLMIRISPPDARGRVAGLFSSGFMVGSVGGPILGALTAGFGLSAPFLIYGAALLVAATVVFVSLRHSTVVGQQDEDPEEPVPFRTVFRHRAYRAALFSNFATGWASFGLRIALVPLFIVEVLGQSPGAAGLALTAFAVGNISVVIPSGHLSDRLGRRKLMIFGLTLAAASTALVGFTTSLPVFLVAAYIAGAATGIFVSPQQAAVADVVGNKSRGGTAVATFQMMADFGSIGGSLLVGLIAQYTSFGWAFLISGVILAVAAVGWIFAPETRPRASTEHTQARPLGPEAGGEVP</sequence>
<feature type="region of interest" description="Disordered" evidence="6">
    <location>
        <begin position="1"/>
        <end position="30"/>
    </location>
</feature>
<accession>A1T6H1</accession>
<feature type="transmembrane region" description="Helical" evidence="7">
    <location>
        <begin position="104"/>
        <end position="123"/>
    </location>
</feature>
<dbReference type="Pfam" id="PF00083">
    <property type="entry name" value="Sugar_tr"/>
    <property type="match status" value="1"/>
</dbReference>
<dbReference type="PANTHER" id="PTHR23506">
    <property type="entry name" value="GH10249P"/>
    <property type="match status" value="1"/>
</dbReference>
<feature type="transmembrane region" description="Helical" evidence="7">
    <location>
        <begin position="366"/>
        <end position="387"/>
    </location>
</feature>
<feature type="compositionally biased region" description="Polar residues" evidence="6">
    <location>
        <begin position="15"/>
        <end position="30"/>
    </location>
</feature>
<feature type="transmembrane region" description="Helical" evidence="7">
    <location>
        <begin position="66"/>
        <end position="84"/>
    </location>
</feature>
<dbReference type="Pfam" id="PF07690">
    <property type="entry name" value="MFS_1"/>
    <property type="match status" value="1"/>
</dbReference>
<evidence type="ECO:0000313" key="9">
    <source>
        <dbReference type="EMBL" id="ABM12771.1"/>
    </source>
</evidence>
<dbReference type="RefSeq" id="WP_011779189.1">
    <property type="nucleotide sequence ID" value="NC_008726.1"/>
</dbReference>
<keyword evidence="3 7" id="KW-0812">Transmembrane</keyword>